<dbReference type="PRINTS" id="PR00463">
    <property type="entry name" value="EP450I"/>
</dbReference>
<dbReference type="Proteomes" id="UP000001396">
    <property type="component" value="Unassembled WGS sequence"/>
</dbReference>
<dbReference type="PANTHER" id="PTHR24300">
    <property type="entry name" value="CYTOCHROME P450 508A4-RELATED"/>
    <property type="match status" value="1"/>
</dbReference>
<sequence length="494" mass="57834">MRMTICLFNKPEDVDFYYYNPICIDSLVICINNRRYSDLDPPKQIALPLFGNLLSFIFDLPFISLQKFSFKYGKVFGFYFASKYAIVCSDPKLAREILVNHSDNFINRPDSPSWKEISNGYQDIIVARDQDWYSLRKLTSRAFTKTKLKSQIPLMEEQSLKFIQHFRAYADGKTRLNPIEYCHRFTMNIILQMIISKELNYHDEDNEMEMKNIVHYCEAVAKNSGIYANYESFTFLHPLIRLYIKYIKNENTKLVSIFKRYYDEHLASLDPDNPRNLLDSFILASEETGDKTRICYLCTDFLLAGTDTSSNTILWFIILMVNNPHIQEKCADELRHVIGSDRNQVLLSDRINLPFVSAVIKEVLRYRPVAPFPFPRKCKEAVVVNDVYFPADSTFLLNNYAIAFDQEHWKNPEEFDPSRFLYDNHSEFFIPFSLGPRNCLGLNLALDEIFIAVSNLLLNFKFNSVDSKPISEEMVYDIIIKPKDFEIFVEDRIV</sequence>
<evidence type="ECO:0000313" key="7">
    <source>
        <dbReference type="EMBL" id="EFA85415.1"/>
    </source>
</evidence>
<dbReference type="PANTHER" id="PTHR24300:SF417">
    <property type="entry name" value="CYTOCHROME P450 508B1-RELATED"/>
    <property type="match status" value="1"/>
</dbReference>
<keyword evidence="4 5" id="KW-0408">Iron</keyword>
<dbReference type="GO" id="GO:0020037">
    <property type="term" value="F:heme binding"/>
    <property type="evidence" value="ECO:0007669"/>
    <property type="project" value="InterPro"/>
</dbReference>
<dbReference type="InParanoid" id="D3AZN6"/>
<dbReference type="Gene3D" id="1.10.630.10">
    <property type="entry name" value="Cytochrome P450"/>
    <property type="match status" value="1"/>
</dbReference>
<comment type="similarity">
    <text evidence="2 6">Belongs to the cytochrome P450 family.</text>
</comment>
<keyword evidence="6" id="KW-0503">Monooxygenase</keyword>
<evidence type="ECO:0000313" key="8">
    <source>
        <dbReference type="Proteomes" id="UP000001396"/>
    </source>
</evidence>
<dbReference type="InterPro" id="IPR050182">
    <property type="entry name" value="Cytochrome_P450_fam2"/>
</dbReference>
<keyword evidence="6" id="KW-0560">Oxidoreductase</keyword>
<dbReference type="InterPro" id="IPR001128">
    <property type="entry name" value="Cyt_P450"/>
</dbReference>
<dbReference type="EMBL" id="ADBJ01000008">
    <property type="protein sequence ID" value="EFA85415.1"/>
    <property type="molecule type" value="Genomic_DNA"/>
</dbReference>
<protein>
    <submittedName>
        <fullName evidence="7">Cytochrome P450 family protein</fullName>
    </submittedName>
</protein>
<dbReference type="CDD" id="cd20617">
    <property type="entry name" value="CYP1_2-like"/>
    <property type="match status" value="1"/>
</dbReference>
<keyword evidence="5 6" id="KW-0349">Heme</keyword>
<gene>
    <name evidence="7" type="ORF">PPL_02419</name>
</gene>
<dbReference type="GO" id="GO:0016020">
    <property type="term" value="C:membrane"/>
    <property type="evidence" value="ECO:0007669"/>
    <property type="project" value="UniProtKB-SubCell"/>
</dbReference>
<dbReference type="GeneID" id="31357944"/>
<dbReference type="InterPro" id="IPR036396">
    <property type="entry name" value="Cyt_P450_sf"/>
</dbReference>
<comment type="cofactor">
    <cofactor evidence="5">
        <name>heme</name>
        <dbReference type="ChEBI" id="CHEBI:30413"/>
    </cofactor>
</comment>
<comment type="subcellular location">
    <subcellularLocation>
        <location evidence="1">Membrane</location>
        <topology evidence="1">Single-pass membrane protein</topology>
    </subcellularLocation>
</comment>
<dbReference type="AlphaFoldDB" id="D3AZN6"/>
<proteinExistence type="inferred from homology"/>
<organism evidence="7 8">
    <name type="scientific">Heterostelium pallidum (strain ATCC 26659 / Pp 5 / PN500)</name>
    <name type="common">Cellular slime mold</name>
    <name type="synonym">Polysphondylium pallidum</name>
    <dbReference type="NCBI Taxonomy" id="670386"/>
    <lineage>
        <taxon>Eukaryota</taxon>
        <taxon>Amoebozoa</taxon>
        <taxon>Evosea</taxon>
        <taxon>Eumycetozoa</taxon>
        <taxon>Dictyostelia</taxon>
        <taxon>Acytosteliales</taxon>
        <taxon>Acytosteliaceae</taxon>
        <taxon>Heterostelium</taxon>
    </lineage>
</organism>
<dbReference type="OMA" id="CITWFGT"/>
<dbReference type="GO" id="GO:0004497">
    <property type="term" value="F:monooxygenase activity"/>
    <property type="evidence" value="ECO:0007669"/>
    <property type="project" value="UniProtKB-KW"/>
</dbReference>
<feature type="binding site" description="axial binding residue" evidence="5">
    <location>
        <position position="439"/>
    </location>
    <ligand>
        <name>heme</name>
        <dbReference type="ChEBI" id="CHEBI:30413"/>
    </ligand>
    <ligandPart>
        <name>Fe</name>
        <dbReference type="ChEBI" id="CHEBI:18248"/>
    </ligandPart>
</feature>
<keyword evidence="3 5" id="KW-0479">Metal-binding</keyword>
<evidence type="ECO:0000256" key="6">
    <source>
        <dbReference type="RuleBase" id="RU000461"/>
    </source>
</evidence>
<name>D3AZN6_HETP5</name>
<comment type="caution">
    <text evidence="7">The sequence shown here is derived from an EMBL/GenBank/DDBJ whole genome shotgun (WGS) entry which is preliminary data.</text>
</comment>
<dbReference type="PRINTS" id="PR00385">
    <property type="entry name" value="P450"/>
</dbReference>
<dbReference type="GO" id="GO:0005506">
    <property type="term" value="F:iron ion binding"/>
    <property type="evidence" value="ECO:0007669"/>
    <property type="project" value="InterPro"/>
</dbReference>
<evidence type="ECO:0000256" key="2">
    <source>
        <dbReference type="ARBA" id="ARBA00010617"/>
    </source>
</evidence>
<reference evidence="7 8" key="1">
    <citation type="journal article" date="2011" name="Genome Res.">
        <title>Phylogeny-wide analysis of social amoeba genomes highlights ancient origins for complex intercellular communication.</title>
        <authorList>
            <person name="Heidel A.J."/>
            <person name="Lawal H.M."/>
            <person name="Felder M."/>
            <person name="Schilde C."/>
            <person name="Helps N.R."/>
            <person name="Tunggal B."/>
            <person name="Rivero F."/>
            <person name="John U."/>
            <person name="Schleicher M."/>
            <person name="Eichinger L."/>
            <person name="Platzer M."/>
            <person name="Noegel A.A."/>
            <person name="Schaap P."/>
            <person name="Gloeckner G."/>
        </authorList>
    </citation>
    <scope>NUCLEOTIDE SEQUENCE [LARGE SCALE GENOMIC DNA]</scope>
    <source>
        <strain evidence="8">ATCC 26659 / Pp 5 / PN500</strain>
    </source>
</reference>
<dbReference type="RefSeq" id="XP_020437524.1">
    <property type="nucleotide sequence ID" value="XM_020573407.1"/>
</dbReference>
<dbReference type="InterPro" id="IPR017972">
    <property type="entry name" value="Cyt_P450_CS"/>
</dbReference>
<dbReference type="SUPFAM" id="SSF48264">
    <property type="entry name" value="Cytochrome P450"/>
    <property type="match status" value="1"/>
</dbReference>
<accession>D3AZN6</accession>
<dbReference type="STRING" id="670386.D3AZN6"/>
<dbReference type="PROSITE" id="PS00086">
    <property type="entry name" value="CYTOCHROME_P450"/>
    <property type="match status" value="1"/>
</dbReference>
<evidence type="ECO:0000256" key="5">
    <source>
        <dbReference type="PIRSR" id="PIRSR602401-1"/>
    </source>
</evidence>
<evidence type="ECO:0000256" key="4">
    <source>
        <dbReference type="ARBA" id="ARBA00023004"/>
    </source>
</evidence>
<dbReference type="InterPro" id="IPR002401">
    <property type="entry name" value="Cyt_P450_E_grp-I"/>
</dbReference>
<evidence type="ECO:0000256" key="3">
    <source>
        <dbReference type="ARBA" id="ARBA00022723"/>
    </source>
</evidence>
<evidence type="ECO:0000256" key="1">
    <source>
        <dbReference type="ARBA" id="ARBA00004167"/>
    </source>
</evidence>
<keyword evidence="8" id="KW-1185">Reference proteome</keyword>
<dbReference type="Pfam" id="PF00067">
    <property type="entry name" value="p450"/>
    <property type="match status" value="1"/>
</dbReference>
<dbReference type="GO" id="GO:0016705">
    <property type="term" value="F:oxidoreductase activity, acting on paired donors, with incorporation or reduction of molecular oxygen"/>
    <property type="evidence" value="ECO:0007669"/>
    <property type="project" value="InterPro"/>
</dbReference>